<keyword evidence="4" id="KW-0862">Zinc</keyword>
<dbReference type="RefSeq" id="WP_144354308.1">
    <property type="nucleotide sequence ID" value="NZ_CBCRVV010000033.1"/>
</dbReference>
<dbReference type="EMBL" id="VMBG01000005">
    <property type="protein sequence ID" value="TSJ74709.1"/>
    <property type="molecule type" value="Genomic_DNA"/>
</dbReference>
<keyword evidence="6" id="KW-0121">Carboxypeptidase</keyword>
<evidence type="ECO:0000256" key="4">
    <source>
        <dbReference type="ARBA" id="ARBA00022833"/>
    </source>
</evidence>
<dbReference type="Gene3D" id="3.40.630.10">
    <property type="entry name" value="Zn peptidases"/>
    <property type="match status" value="1"/>
</dbReference>
<feature type="domain" description="Succinylglutamate desuccinylase/Aspartoacylase catalytic" evidence="5">
    <location>
        <begin position="65"/>
        <end position="134"/>
    </location>
</feature>
<evidence type="ECO:0000256" key="1">
    <source>
        <dbReference type="ARBA" id="ARBA00001947"/>
    </source>
</evidence>
<proteinExistence type="predicted"/>
<dbReference type="CDD" id="cd06231">
    <property type="entry name" value="M14_REP34-like"/>
    <property type="match status" value="1"/>
</dbReference>
<dbReference type="OrthoDB" id="184972at2"/>
<organism evidence="6 7">
    <name type="scientific">Rariglobus hedericola</name>
    <dbReference type="NCBI Taxonomy" id="2597822"/>
    <lineage>
        <taxon>Bacteria</taxon>
        <taxon>Pseudomonadati</taxon>
        <taxon>Verrucomicrobiota</taxon>
        <taxon>Opitutia</taxon>
        <taxon>Opitutales</taxon>
        <taxon>Opitutaceae</taxon>
        <taxon>Rariglobus</taxon>
    </lineage>
</organism>
<evidence type="ECO:0000256" key="3">
    <source>
        <dbReference type="ARBA" id="ARBA00022801"/>
    </source>
</evidence>
<keyword evidence="2" id="KW-0479">Metal-binding</keyword>
<comment type="caution">
    <text evidence="6">The sequence shown here is derived from an EMBL/GenBank/DDBJ whole genome shotgun (WGS) entry which is preliminary data.</text>
</comment>
<comment type="cofactor">
    <cofactor evidence="1">
        <name>Zn(2+)</name>
        <dbReference type="ChEBI" id="CHEBI:29105"/>
    </cofactor>
</comment>
<gene>
    <name evidence="6" type="ORF">FPL22_17350</name>
</gene>
<dbReference type="Pfam" id="PF24827">
    <property type="entry name" value="AstE_AspA_cat"/>
    <property type="match status" value="1"/>
</dbReference>
<dbReference type="GO" id="GO:0046872">
    <property type="term" value="F:metal ion binding"/>
    <property type="evidence" value="ECO:0007669"/>
    <property type="project" value="UniProtKB-KW"/>
</dbReference>
<reference evidence="6 7" key="1">
    <citation type="submission" date="2019-07" db="EMBL/GenBank/DDBJ databases">
        <title>Description of 53C-WASEF.</title>
        <authorList>
            <person name="Pitt A."/>
            <person name="Hahn M.W."/>
        </authorList>
    </citation>
    <scope>NUCLEOTIDE SEQUENCE [LARGE SCALE GENOMIC DNA]</scope>
    <source>
        <strain evidence="6 7">53C-WASEF</strain>
    </source>
</reference>
<dbReference type="InterPro" id="IPR055438">
    <property type="entry name" value="AstE_AspA_cat"/>
</dbReference>
<accession>A0A556QDH0</accession>
<dbReference type="SUPFAM" id="SSF53187">
    <property type="entry name" value="Zn-dependent exopeptidases"/>
    <property type="match status" value="1"/>
</dbReference>
<evidence type="ECO:0000313" key="7">
    <source>
        <dbReference type="Proteomes" id="UP000315648"/>
    </source>
</evidence>
<sequence length="266" mass="29242">MSTLTAQPVSRSSRALLSPLFELAKYCPALKGGVAGNFSVNGEAHDITRFHFRGPKAEHDPLRIGLFAALHGDEPAGAEALVRWLAELAGEPWRATGYDLTVFPICNPTGYEANTRHNHAGLDLNREFWRKSAQPEVGILERELTAGKFDGIITLHSDDTSEGLYGYAHGRLLNEALLKPALRASERVLPRNRASVIDGFEASEGLIHRCFEGVLSAPVQQRPQPFDLIFETPALAPIDLQIEATVIALETVLEEYRVFLAHSINL</sequence>
<protein>
    <submittedName>
        <fullName evidence="6">M14 family metallocarboxypeptidase</fullName>
    </submittedName>
</protein>
<dbReference type="GO" id="GO:0004180">
    <property type="term" value="F:carboxypeptidase activity"/>
    <property type="evidence" value="ECO:0007669"/>
    <property type="project" value="UniProtKB-KW"/>
</dbReference>
<evidence type="ECO:0000259" key="5">
    <source>
        <dbReference type="Pfam" id="PF24827"/>
    </source>
</evidence>
<dbReference type="AlphaFoldDB" id="A0A556QDH0"/>
<evidence type="ECO:0000313" key="6">
    <source>
        <dbReference type="EMBL" id="TSJ74709.1"/>
    </source>
</evidence>
<dbReference type="Proteomes" id="UP000315648">
    <property type="component" value="Unassembled WGS sequence"/>
</dbReference>
<dbReference type="GO" id="GO:0016788">
    <property type="term" value="F:hydrolase activity, acting on ester bonds"/>
    <property type="evidence" value="ECO:0007669"/>
    <property type="project" value="InterPro"/>
</dbReference>
<evidence type="ECO:0000256" key="2">
    <source>
        <dbReference type="ARBA" id="ARBA00022723"/>
    </source>
</evidence>
<keyword evidence="7" id="KW-1185">Reference proteome</keyword>
<keyword evidence="3" id="KW-0378">Hydrolase</keyword>
<name>A0A556QDH0_9BACT</name>
<keyword evidence="6" id="KW-0645">Protease</keyword>